<evidence type="ECO:0000313" key="3">
    <source>
        <dbReference type="EMBL" id="GAA1251841.1"/>
    </source>
</evidence>
<feature type="transmembrane region" description="Helical" evidence="1">
    <location>
        <begin position="12"/>
        <end position="29"/>
    </location>
</feature>
<feature type="domain" description="SHOCT" evidence="2">
    <location>
        <begin position="101"/>
        <end position="128"/>
    </location>
</feature>
<accession>A0ABN1WJ96</accession>
<protein>
    <submittedName>
        <fullName evidence="3">SHOCT domain-containing protein</fullName>
    </submittedName>
</protein>
<evidence type="ECO:0000256" key="1">
    <source>
        <dbReference type="SAM" id="Phobius"/>
    </source>
</evidence>
<proteinExistence type="predicted"/>
<organism evidence="3 4">
    <name type="scientific">Kitasatospora nipponensis</name>
    <dbReference type="NCBI Taxonomy" id="258049"/>
    <lineage>
        <taxon>Bacteria</taxon>
        <taxon>Bacillati</taxon>
        <taxon>Actinomycetota</taxon>
        <taxon>Actinomycetes</taxon>
        <taxon>Kitasatosporales</taxon>
        <taxon>Streptomycetaceae</taxon>
        <taxon>Kitasatospora</taxon>
    </lineage>
</organism>
<dbReference type="Pfam" id="PF09851">
    <property type="entry name" value="SHOCT"/>
    <property type="match status" value="1"/>
</dbReference>
<dbReference type="InterPro" id="IPR018649">
    <property type="entry name" value="SHOCT"/>
</dbReference>
<evidence type="ECO:0000313" key="4">
    <source>
        <dbReference type="Proteomes" id="UP001500037"/>
    </source>
</evidence>
<sequence length="129" mass="14837">MNYPLLDIFWTMLWFFLWIVWIMLLFKIISDVFRSDDLGGWGKACWLFLVIVLPFLGVLIYLIARGSGMTRREAKLVQQHEEEVKAYIRDTAATTPADHADQLAKLADLKDKGALTEEEYRSAKAKVLG</sequence>
<keyword evidence="1" id="KW-0812">Transmembrane</keyword>
<name>A0ABN1WJ96_9ACTN</name>
<dbReference type="Proteomes" id="UP001500037">
    <property type="component" value="Unassembled WGS sequence"/>
</dbReference>
<gene>
    <name evidence="3" type="ORF">GCM10009665_48160</name>
</gene>
<reference evidence="3 4" key="1">
    <citation type="journal article" date="2019" name="Int. J. Syst. Evol. Microbiol.">
        <title>The Global Catalogue of Microorganisms (GCM) 10K type strain sequencing project: providing services to taxonomists for standard genome sequencing and annotation.</title>
        <authorList>
            <consortium name="The Broad Institute Genomics Platform"/>
            <consortium name="The Broad Institute Genome Sequencing Center for Infectious Disease"/>
            <person name="Wu L."/>
            <person name="Ma J."/>
        </authorList>
    </citation>
    <scope>NUCLEOTIDE SEQUENCE [LARGE SCALE GENOMIC DNA]</scope>
    <source>
        <strain evidence="3 4">JCM 13004</strain>
    </source>
</reference>
<keyword evidence="1" id="KW-0472">Membrane</keyword>
<keyword evidence="1" id="KW-1133">Transmembrane helix</keyword>
<keyword evidence="4" id="KW-1185">Reference proteome</keyword>
<evidence type="ECO:0000259" key="2">
    <source>
        <dbReference type="Pfam" id="PF09851"/>
    </source>
</evidence>
<dbReference type="RefSeq" id="WP_344444026.1">
    <property type="nucleotide sequence ID" value="NZ_BAAALF010000097.1"/>
</dbReference>
<dbReference type="EMBL" id="BAAALF010000097">
    <property type="protein sequence ID" value="GAA1251841.1"/>
    <property type="molecule type" value="Genomic_DNA"/>
</dbReference>
<feature type="transmembrane region" description="Helical" evidence="1">
    <location>
        <begin position="41"/>
        <end position="64"/>
    </location>
</feature>
<comment type="caution">
    <text evidence="3">The sequence shown here is derived from an EMBL/GenBank/DDBJ whole genome shotgun (WGS) entry which is preliminary data.</text>
</comment>